<name>A0A8H3F700_9LECA</name>
<dbReference type="AlphaFoldDB" id="A0A8H3F700"/>
<feature type="compositionally biased region" description="Low complexity" evidence="1">
    <location>
        <begin position="199"/>
        <end position="217"/>
    </location>
</feature>
<feature type="compositionally biased region" description="Low complexity" evidence="1">
    <location>
        <begin position="250"/>
        <end position="260"/>
    </location>
</feature>
<comment type="caution">
    <text evidence="3">The sequence shown here is derived from an EMBL/GenBank/DDBJ whole genome shotgun (WGS) entry which is preliminary data.</text>
</comment>
<organism evidence="3 4">
    <name type="scientific">Gomphillus americanus</name>
    <dbReference type="NCBI Taxonomy" id="1940652"/>
    <lineage>
        <taxon>Eukaryota</taxon>
        <taxon>Fungi</taxon>
        <taxon>Dikarya</taxon>
        <taxon>Ascomycota</taxon>
        <taxon>Pezizomycotina</taxon>
        <taxon>Lecanoromycetes</taxon>
        <taxon>OSLEUM clade</taxon>
        <taxon>Ostropomycetidae</taxon>
        <taxon>Ostropales</taxon>
        <taxon>Graphidaceae</taxon>
        <taxon>Gomphilloideae</taxon>
        <taxon>Gomphillus</taxon>
    </lineage>
</organism>
<feature type="compositionally biased region" description="Basic and acidic residues" evidence="1">
    <location>
        <begin position="264"/>
        <end position="273"/>
    </location>
</feature>
<gene>
    <name evidence="3" type="ORF">GOMPHAMPRED_000757</name>
</gene>
<keyword evidence="2" id="KW-0732">Signal</keyword>
<reference evidence="3" key="1">
    <citation type="submission" date="2021-03" db="EMBL/GenBank/DDBJ databases">
        <authorList>
            <person name="Tagirdzhanova G."/>
        </authorList>
    </citation>
    <scope>NUCLEOTIDE SEQUENCE</scope>
</reference>
<feature type="chain" id="PRO_5034166697" evidence="2">
    <location>
        <begin position="25"/>
        <end position="460"/>
    </location>
</feature>
<evidence type="ECO:0000313" key="3">
    <source>
        <dbReference type="EMBL" id="CAF9915441.1"/>
    </source>
</evidence>
<feature type="compositionally biased region" description="Polar residues" evidence="1">
    <location>
        <begin position="287"/>
        <end position="297"/>
    </location>
</feature>
<protein>
    <submittedName>
        <fullName evidence="3">Uncharacterized protein</fullName>
    </submittedName>
</protein>
<evidence type="ECO:0000313" key="4">
    <source>
        <dbReference type="Proteomes" id="UP000664169"/>
    </source>
</evidence>
<feature type="signal peptide" evidence="2">
    <location>
        <begin position="1"/>
        <end position="24"/>
    </location>
</feature>
<feature type="region of interest" description="Disordered" evidence="1">
    <location>
        <begin position="85"/>
        <end position="320"/>
    </location>
</feature>
<keyword evidence="4" id="KW-1185">Reference proteome</keyword>
<dbReference type="EMBL" id="CAJPDQ010000010">
    <property type="protein sequence ID" value="CAF9915441.1"/>
    <property type="molecule type" value="Genomic_DNA"/>
</dbReference>
<evidence type="ECO:0000256" key="2">
    <source>
        <dbReference type="SAM" id="SignalP"/>
    </source>
</evidence>
<feature type="compositionally biased region" description="Low complexity" evidence="1">
    <location>
        <begin position="154"/>
        <end position="164"/>
    </location>
</feature>
<feature type="compositionally biased region" description="Polar residues" evidence="1">
    <location>
        <begin position="119"/>
        <end position="136"/>
    </location>
</feature>
<feature type="compositionally biased region" description="Polar residues" evidence="1">
    <location>
        <begin position="166"/>
        <end position="183"/>
    </location>
</feature>
<sequence length="460" mass="50102">MATLMNNFVLLVTLASSAFTLSSAHIQSESLFEAQSLYEREASYIEDELISVRSLVDNLERRDTELYDVDDLFTRSDFSSELFRRVTGTKKTPPPVPAKPAKLQAPSSKQSPGVAPASAKSNTPAASSSGGKQTKITDYMKPAKPKDKITDYFKPTGKTTGGKPSTAVSGKQPQSPSSHTSDSYAAVKTGQKAGESSKHASGSGTSSSLHRSDSASSIHGVQLHDNPVPATGSSLHRSDAVKAPSGQGRSSLQRSNSVSSIEGNKNEKSHGSERLMSGALPAKESGSKLTKSNTMESKSPAEPKGSAQKKPGVFGKMKSGVSGMFKSQEKKDFEKLYPNSNAELHSLPKDQQKKISEDFRLHNGVTPDQFQFEQFKNQRADGWVSRNDKTTAKADGEKKQWDNNVKVPVFTGQMISAATAPFPKLPIRRRGLEVRSVQYRKRALIQQELYWRMVEEDIWG</sequence>
<evidence type="ECO:0000256" key="1">
    <source>
        <dbReference type="SAM" id="MobiDB-lite"/>
    </source>
</evidence>
<accession>A0A8H3F700</accession>
<dbReference type="Proteomes" id="UP000664169">
    <property type="component" value="Unassembled WGS sequence"/>
</dbReference>
<proteinExistence type="predicted"/>